<dbReference type="InterPro" id="IPR050784">
    <property type="entry name" value="IAP"/>
</dbReference>
<dbReference type="PANTHER" id="PTHR10044">
    <property type="entry name" value="INHIBITOR OF APOPTOSIS"/>
    <property type="match status" value="1"/>
</dbReference>
<dbReference type="GO" id="GO:0043066">
    <property type="term" value="P:negative regulation of apoptotic process"/>
    <property type="evidence" value="ECO:0007669"/>
    <property type="project" value="TreeGrafter"/>
</dbReference>
<evidence type="ECO:0000256" key="6">
    <source>
        <dbReference type="SAM" id="MobiDB-lite"/>
    </source>
</evidence>
<feature type="region of interest" description="Disordered" evidence="6">
    <location>
        <begin position="311"/>
        <end position="339"/>
    </location>
</feature>
<dbReference type="PROSITE" id="PS50143">
    <property type="entry name" value="BIR_REPEAT_2"/>
    <property type="match status" value="2"/>
</dbReference>
<keyword evidence="2" id="KW-0479">Metal-binding</keyword>
<dbReference type="AlphaFoldDB" id="A0A9W3A437"/>
<dbReference type="PROSITE" id="PS50089">
    <property type="entry name" value="ZF_RING_2"/>
    <property type="match status" value="1"/>
</dbReference>
<dbReference type="Gene3D" id="3.30.40.10">
    <property type="entry name" value="Zinc/RING finger domain, C3HC4 (zinc finger)"/>
    <property type="match status" value="1"/>
</dbReference>
<dbReference type="GO" id="GO:0031398">
    <property type="term" value="P:positive regulation of protein ubiquitination"/>
    <property type="evidence" value="ECO:0007669"/>
    <property type="project" value="TreeGrafter"/>
</dbReference>
<keyword evidence="4" id="KW-0862">Zinc</keyword>
<protein>
    <submittedName>
        <fullName evidence="9">Death-associated inhibitor of apoptosis 1-like isoform X1</fullName>
    </submittedName>
</protein>
<dbReference type="Gene3D" id="1.10.1170.10">
    <property type="entry name" value="Inhibitor Of Apoptosis Protein (2mihbC-IAP-1), Chain A"/>
    <property type="match status" value="2"/>
</dbReference>
<dbReference type="OMA" id="TICKICM"/>
<evidence type="ECO:0000313" key="9">
    <source>
        <dbReference type="RefSeq" id="XP_055881944.1"/>
    </source>
</evidence>
<dbReference type="OrthoDB" id="10329510at2759"/>
<evidence type="ECO:0000256" key="1">
    <source>
        <dbReference type="ARBA" id="ARBA00006672"/>
    </source>
</evidence>
<feature type="compositionally biased region" description="Polar residues" evidence="6">
    <location>
        <begin position="372"/>
        <end position="383"/>
    </location>
</feature>
<evidence type="ECO:0000256" key="2">
    <source>
        <dbReference type="ARBA" id="ARBA00022723"/>
    </source>
</evidence>
<organism evidence="8 9">
    <name type="scientific">Biomphalaria glabrata</name>
    <name type="common">Bloodfluke planorb</name>
    <name type="synonym">Freshwater snail</name>
    <dbReference type="NCBI Taxonomy" id="6526"/>
    <lineage>
        <taxon>Eukaryota</taxon>
        <taxon>Metazoa</taxon>
        <taxon>Spiralia</taxon>
        <taxon>Lophotrochozoa</taxon>
        <taxon>Mollusca</taxon>
        <taxon>Gastropoda</taxon>
        <taxon>Heterobranchia</taxon>
        <taxon>Euthyneura</taxon>
        <taxon>Panpulmonata</taxon>
        <taxon>Hygrophila</taxon>
        <taxon>Lymnaeoidea</taxon>
        <taxon>Planorbidae</taxon>
        <taxon>Biomphalaria</taxon>
    </lineage>
</organism>
<feature type="domain" description="RING-type" evidence="7">
    <location>
        <begin position="691"/>
        <end position="726"/>
    </location>
</feature>
<dbReference type="CDD" id="cd00022">
    <property type="entry name" value="BIR"/>
    <property type="match status" value="1"/>
</dbReference>
<proteinExistence type="inferred from homology"/>
<evidence type="ECO:0000256" key="4">
    <source>
        <dbReference type="ARBA" id="ARBA00022833"/>
    </source>
</evidence>
<dbReference type="Pfam" id="PF00653">
    <property type="entry name" value="BIR"/>
    <property type="match status" value="2"/>
</dbReference>
<keyword evidence="3 5" id="KW-0863">Zinc-finger</keyword>
<dbReference type="GO" id="GO:0008270">
    <property type="term" value="F:zinc ion binding"/>
    <property type="evidence" value="ECO:0007669"/>
    <property type="project" value="UniProtKB-KW"/>
</dbReference>
<dbReference type="GO" id="GO:0005737">
    <property type="term" value="C:cytoplasm"/>
    <property type="evidence" value="ECO:0007669"/>
    <property type="project" value="TreeGrafter"/>
</dbReference>
<dbReference type="SUPFAM" id="SSF57924">
    <property type="entry name" value="Inhibitor of apoptosis (IAP) repeat"/>
    <property type="match status" value="2"/>
</dbReference>
<evidence type="ECO:0000256" key="5">
    <source>
        <dbReference type="PROSITE-ProRule" id="PRU00175"/>
    </source>
</evidence>
<dbReference type="SMART" id="SM00184">
    <property type="entry name" value="RING"/>
    <property type="match status" value="1"/>
</dbReference>
<dbReference type="CDD" id="cd16713">
    <property type="entry name" value="RING-HC_BIRC2_3_7"/>
    <property type="match status" value="1"/>
</dbReference>
<name>A0A9W3A437_BIOGL</name>
<accession>A0A9W3A437</accession>
<dbReference type="RefSeq" id="XP_055881944.1">
    <property type="nucleotide sequence ID" value="XM_056025969.1"/>
</dbReference>
<feature type="compositionally biased region" description="Polar residues" evidence="6">
    <location>
        <begin position="444"/>
        <end position="461"/>
    </location>
</feature>
<evidence type="ECO:0000259" key="7">
    <source>
        <dbReference type="PROSITE" id="PS50089"/>
    </source>
</evidence>
<feature type="region of interest" description="Disordered" evidence="6">
    <location>
        <begin position="359"/>
        <end position="475"/>
    </location>
</feature>
<comment type="similarity">
    <text evidence="1">Belongs to the IAP family.</text>
</comment>
<sequence>MRRLRNKKNYNDFVQYFNSEFNSKIKTLIKKRKRNCFFHFDGISVKYETRLRRRVGQMKILSCSTGRRQKKSHYPHRRNRNRQNRGEAYSILIEYSILIDNDFTHETKKNEVKLDASLGKKTVNGEEERSPVSSLMEDLCSTKYFKLKPVFFQCYLLTQVSHPRELKGIAWTDFKCETFRLKTYSDYPISAAQSALVLAREGFVYVGTGSVDMVTCYTCCVSKNRWLEQEVVSEVHKSLSPSCAMVTGRGSDNVPIVAGSANFEEILKALKSIKTKGNNTYTLDIEHDAAPIISQASTTNDIKSNYALNKGTPSTLQSDNVTQVPSNSFPEPNYNLQNNNIMPDREIQRERNSYVPYTTLNQGKNIHPPPSLTATPQSESSLVTDDIPPSNVQFDVQRSETKKDTNDDDRVSHNRNATSVSSSARDTTSHNSGLSSRSDSNSLQGASGESTAKVEQNSASKSNKDGKGPTYSELGIVTERPKRQEYAVKGERAKTFTNWPRSHHIHSDDLADAGFYYAGYGDCARCFFCGGGLRNWEDEDDVWVEHARWFPKCAFIRQLMGQNFVDTVQELNKTKDKISFTMVVEHLGASASAFQLDNRNMPLKRDPAVKAMLEFGFPENTVLEIASQLKTQDIPISADLLLKKCKEREKETEYINKMHARNTGTSAPVQDDETIREIKEKNNNLRQQTICKICMDKDVEVVFLPCGHLVSCAECAGALKDCPVCRKIVKGTVRAFIG</sequence>
<feature type="compositionally biased region" description="Basic and acidic residues" evidence="6">
    <location>
        <begin position="397"/>
        <end position="412"/>
    </location>
</feature>
<keyword evidence="8" id="KW-1185">Reference proteome</keyword>
<evidence type="ECO:0000256" key="3">
    <source>
        <dbReference type="ARBA" id="ARBA00022771"/>
    </source>
</evidence>
<dbReference type="GO" id="GO:0051726">
    <property type="term" value="P:regulation of cell cycle"/>
    <property type="evidence" value="ECO:0007669"/>
    <property type="project" value="TreeGrafter"/>
</dbReference>
<evidence type="ECO:0000313" key="8">
    <source>
        <dbReference type="Proteomes" id="UP001165740"/>
    </source>
</evidence>
<dbReference type="InterPro" id="IPR001841">
    <property type="entry name" value="Znf_RING"/>
</dbReference>
<feature type="compositionally biased region" description="Low complexity" evidence="6">
    <location>
        <begin position="429"/>
        <end position="443"/>
    </location>
</feature>
<gene>
    <name evidence="9" type="primary">LOC106051849</name>
</gene>
<reference evidence="9" key="1">
    <citation type="submission" date="2025-08" db="UniProtKB">
        <authorList>
            <consortium name="RefSeq"/>
        </authorList>
    </citation>
    <scope>IDENTIFICATION</scope>
</reference>
<dbReference type="GO" id="GO:0043027">
    <property type="term" value="F:cysteine-type endopeptidase inhibitor activity involved in apoptotic process"/>
    <property type="evidence" value="ECO:0007669"/>
    <property type="project" value="TreeGrafter"/>
</dbReference>
<dbReference type="Pfam" id="PF13920">
    <property type="entry name" value="zf-C3HC4_3"/>
    <property type="match status" value="1"/>
</dbReference>
<dbReference type="InterPro" id="IPR001370">
    <property type="entry name" value="BIR_rpt"/>
</dbReference>
<dbReference type="Proteomes" id="UP001165740">
    <property type="component" value="Chromosome 4"/>
</dbReference>
<dbReference type="GO" id="GO:0061630">
    <property type="term" value="F:ubiquitin protein ligase activity"/>
    <property type="evidence" value="ECO:0007669"/>
    <property type="project" value="TreeGrafter"/>
</dbReference>
<dbReference type="GO" id="GO:0005634">
    <property type="term" value="C:nucleus"/>
    <property type="evidence" value="ECO:0007669"/>
    <property type="project" value="TreeGrafter"/>
</dbReference>
<feature type="compositionally biased region" description="Polar residues" evidence="6">
    <location>
        <begin position="414"/>
        <end position="426"/>
    </location>
</feature>
<dbReference type="PROSITE" id="PS01282">
    <property type="entry name" value="BIR_REPEAT_1"/>
    <property type="match status" value="1"/>
</dbReference>
<dbReference type="InterPro" id="IPR013083">
    <property type="entry name" value="Znf_RING/FYVE/PHD"/>
</dbReference>
<dbReference type="PANTHER" id="PTHR10044:SF139">
    <property type="entry name" value="DEATH-ASSOCIATED INHIBITOR OF APOPTOSIS 2"/>
    <property type="match status" value="1"/>
</dbReference>
<dbReference type="GeneID" id="106051849"/>
<dbReference type="FunFam" id="1.10.1170.10:FF:000002">
    <property type="entry name" value="Baculoviral IAP repeat containing 7"/>
    <property type="match status" value="1"/>
</dbReference>
<dbReference type="SMART" id="SM00238">
    <property type="entry name" value="BIR"/>
    <property type="match status" value="2"/>
</dbReference>